<dbReference type="GO" id="GO:0052621">
    <property type="term" value="F:diguanylate cyclase activity"/>
    <property type="evidence" value="ECO:0007669"/>
    <property type="project" value="UniProtKB-EC"/>
</dbReference>
<feature type="transmembrane region" description="Helical" evidence="4">
    <location>
        <begin position="132"/>
        <end position="152"/>
    </location>
</feature>
<protein>
    <recommendedName>
        <fullName evidence="2">diguanylate cyclase</fullName>
        <ecNumber evidence="2">2.7.7.65</ecNumber>
    </recommendedName>
</protein>
<keyword evidence="4" id="KW-0812">Transmembrane</keyword>
<dbReference type="CDD" id="cd01949">
    <property type="entry name" value="GGDEF"/>
    <property type="match status" value="1"/>
</dbReference>
<dbReference type="OrthoDB" id="9812260at2"/>
<dbReference type="PANTHER" id="PTHR45138:SF9">
    <property type="entry name" value="DIGUANYLATE CYCLASE DGCM-RELATED"/>
    <property type="match status" value="1"/>
</dbReference>
<sequence length="380" mass="43455">MLENEVVMNWNILKKCILMLVLGSAVHVTWIIWKSFVLLMPELWQWVELPLLKQQLGLNIVFLVLMLAIIYPCYAWAHKRWAQVILPYISVGLFVISLCRDGYIIGVLSPATMISYVSLVTVGLVLFPRLIVYVAFIPATLYLTGCTVLSYLGYIEYAPVFVQNDNNYSNAFWLLSMAFFIAPILLTCLALFEILLSQWRHRENLIQKLSQIDPLTNTFNRRRINQCLDEIALQHEENYALVLLDLDHFKYINDGYGHHKGDETLIRVAEVLHKHLRTTDIVGRFGGEEFILILYQSSLEQAKQAAERCRAAIQDLEIFSDEGIPIRVTASFGIAISNADKRPQQLLSQADKALYEAKACGRNRVKAFNTMTQHQPAPVH</sequence>
<accession>A0A3A8EML1</accession>
<comment type="catalytic activity">
    <reaction evidence="3">
        <text>2 GTP = 3',3'-c-di-GMP + 2 diphosphate</text>
        <dbReference type="Rhea" id="RHEA:24898"/>
        <dbReference type="ChEBI" id="CHEBI:33019"/>
        <dbReference type="ChEBI" id="CHEBI:37565"/>
        <dbReference type="ChEBI" id="CHEBI:58805"/>
        <dbReference type="EC" id="2.7.7.65"/>
    </reaction>
</comment>
<dbReference type="EC" id="2.7.7.65" evidence="2"/>
<dbReference type="Proteomes" id="UP000282388">
    <property type="component" value="Unassembled WGS sequence"/>
</dbReference>
<dbReference type="InterPro" id="IPR050469">
    <property type="entry name" value="Diguanylate_Cyclase"/>
</dbReference>
<keyword evidence="4" id="KW-0472">Membrane</keyword>
<dbReference type="InterPro" id="IPR000160">
    <property type="entry name" value="GGDEF_dom"/>
</dbReference>
<dbReference type="Gene3D" id="3.30.70.270">
    <property type="match status" value="1"/>
</dbReference>
<evidence type="ECO:0000256" key="2">
    <source>
        <dbReference type="ARBA" id="ARBA00012528"/>
    </source>
</evidence>
<dbReference type="EMBL" id="RAXV01000037">
    <property type="protein sequence ID" value="RKG29613.1"/>
    <property type="molecule type" value="Genomic_DNA"/>
</dbReference>
<comment type="caution">
    <text evidence="6">The sequence shown here is derived from an EMBL/GenBank/DDBJ whole genome shotgun (WGS) entry which is preliminary data.</text>
</comment>
<feature type="transmembrane region" description="Helical" evidence="4">
    <location>
        <begin position="12"/>
        <end position="36"/>
    </location>
</feature>
<feature type="transmembrane region" description="Helical" evidence="4">
    <location>
        <begin position="56"/>
        <end position="74"/>
    </location>
</feature>
<dbReference type="PROSITE" id="PS50887">
    <property type="entry name" value="GGDEF"/>
    <property type="match status" value="1"/>
</dbReference>
<evidence type="ECO:0000256" key="3">
    <source>
        <dbReference type="ARBA" id="ARBA00034247"/>
    </source>
</evidence>
<evidence type="ECO:0000256" key="1">
    <source>
        <dbReference type="ARBA" id="ARBA00001946"/>
    </source>
</evidence>
<evidence type="ECO:0000313" key="6">
    <source>
        <dbReference type="EMBL" id="RKG29613.1"/>
    </source>
</evidence>
<evidence type="ECO:0000256" key="4">
    <source>
        <dbReference type="SAM" id="Phobius"/>
    </source>
</evidence>
<gene>
    <name evidence="6" type="ORF">D7V32_14370</name>
</gene>
<dbReference type="AlphaFoldDB" id="A0A3A8EML1"/>
<dbReference type="InterPro" id="IPR029787">
    <property type="entry name" value="Nucleotide_cyclase"/>
</dbReference>
<name>A0A3A8EML1_9GAMM</name>
<keyword evidence="7" id="KW-1185">Reference proteome</keyword>
<evidence type="ECO:0000259" key="5">
    <source>
        <dbReference type="PROSITE" id="PS50887"/>
    </source>
</evidence>
<evidence type="ECO:0000313" key="7">
    <source>
        <dbReference type="Proteomes" id="UP000282388"/>
    </source>
</evidence>
<dbReference type="InterPro" id="IPR043128">
    <property type="entry name" value="Rev_trsase/Diguanyl_cyclase"/>
</dbReference>
<proteinExistence type="predicted"/>
<dbReference type="NCBIfam" id="TIGR00254">
    <property type="entry name" value="GGDEF"/>
    <property type="match status" value="1"/>
</dbReference>
<feature type="domain" description="GGDEF" evidence="5">
    <location>
        <begin position="237"/>
        <end position="370"/>
    </location>
</feature>
<comment type="cofactor">
    <cofactor evidence="1">
        <name>Mg(2+)</name>
        <dbReference type="ChEBI" id="CHEBI:18420"/>
    </cofactor>
</comment>
<dbReference type="SMART" id="SM00267">
    <property type="entry name" value="GGDEF"/>
    <property type="match status" value="1"/>
</dbReference>
<dbReference type="FunFam" id="3.30.70.270:FF:000001">
    <property type="entry name" value="Diguanylate cyclase domain protein"/>
    <property type="match status" value="1"/>
</dbReference>
<feature type="transmembrane region" description="Helical" evidence="4">
    <location>
        <begin position="172"/>
        <end position="196"/>
    </location>
</feature>
<feature type="transmembrane region" description="Helical" evidence="4">
    <location>
        <begin position="81"/>
        <end position="98"/>
    </location>
</feature>
<reference evidence="6 7" key="1">
    <citation type="submission" date="2018-09" db="EMBL/GenBank/DDBJ databases">
        <title>The draft genome of Acinetobacter spp. strains.</title>
        <authorList>
            <person name="Qin J."/>
            <person name="Feng Y."/>
            <person name="Zong Z."/>
        </authorList>
    </citation>
    <scope>NUCLEOTIDE SEQUENCE [LARGE SCALE GENOMIC DNA]</scope>
    <source>
        <strain evidence="6 7">WCHAc060012</strain>
    </source>
</reference>
<keyword evidence="4" id="KW-1133">Transmembrane helix</keyword>
<organism evidence="6 7">
    <name type="scientific">Acinetobacter tianfuensis</name>
    <dbReference type="NCBI Taxonomy" id="2419603"/>
    <lineage>
        <taxon>Bacteria</taxon>
        <taxon>Pseudomonadati</taxon>
        <taxon>Pseudomonadota</taxon>
        <taxon>Gammaproteobacteria</taxon>
        <taxon>Moraxellales</taxon>
        <taxon>Moraxellaceae</taxon>
        <taxon>Acinetobacter</taxon>
    </lineage>
</organism>
<dbReference type="Pfam" id="PF00990">
    <property type="entry name" value="GGDEF"/>
    <property type="match status" value="1"/>
</dbReference>
<dbReference type="PANTHER" id="PTHR45138">
    <property type="entry name" value="REGULATORY COMPONENTS OF SENSORY TRANSDUCTION SYSTEM"/>
    <property type="match status" value="1"/>
</dbReference>
<dbReference type="SUPFAM" id="SSF55073">
    <property type="entry name" value="Nucleotide cyclase"/>
    <property type="match status" value="1"/>
</dbReference>
<feature type="transmembrane region" description="Helical" evidence="4">
    <location>
        <begin position="104"/>
        <end position="127"/>
    </location>
</feature>